<proteinExistence type="predicted"/>
<dbReference type="InterPro" id="IPR050640">
    <property type="entry name" value="Bact_2-comp_sensor_kinase"/>
</dbReference>
<keyword evidence="3 9" id="KW-0418">Kinase</keyword>
<feature type="transmembrane region" description="Helical" evidence="7">
    <location>
        <begin position="299"/>
        <end position="321"/>
    </location>
</feature>
<dbReference type="GO" id="GO:0005524">
    <property type="term" value="F:ATP binding"/>
    <property type="evidence" value="ECO:0007669"/>
    <property type="project" value="UniProtKB-KW"/>
</dbReference>
<dbReference type="PANTHER" id="PTHR34220:SF7">
    <property type="entry name" value="SENSOR HISTIDINE KINASE YPDA"/>
    <property type="match status" value="1"/>
</dbReference>
<keyword evidence="7" id="KW-0472">Membrane</keyword>
<evidence type="ECO:0000313" key="10">
    <source>
        <dbReference type="Proteomes" id="UP000023561"/>
    </source>
</evidence>
<dbReference type="SMART" id="SM00387">
    <property type="entry name" value="HATPase_c"/>
    <property type="match status" value="1"/>
</dbReference>
<evidence type="ECO:0000256" key="2">
    <source>
        <dbReference type="ARBA" id="ARBA00022741"/>
    </source>
</evidence>
<dbReference type="AlphaFoldDB" id="A0A023DDT6"/>
<dbReference type="EMBL" id="BAWO01000013">
    <property type="protein sequence ID" value="GAJ39216.1"/>
    <property type="molecule type" value="Genomic_DNA"/>
</dbReference>
<reference evidence="9 10" key="1">
    <citation type="submission" date="2014-04" db="EMBL/GenBank/DDBJ databases">
        <title>Whole genome shotgun sequence of Geobacillus caldoxylosilyticus NBRC 107762.</title>
        <authorList>
            <person name="Hosoyama A."/>
            <person name="Hosoyama Y."/>
            <person name="Katano-Makiyama Y."/>
            <person name="Tsuchikane K."/>
            <person name="Ohji S."/>
            <person name="Ichikawa N."/>
            <person name="Yamazoe A."/>
            <person name="Fujita N."/>
        </authorList>
    </citation>
    <scope>NUCLEOTIDE SEQUENCE [LARGE SCALE GENOMIC DNA]</scope>
    <source>
        <strain evidence="9 10">NBRC 107762</strain>
    </source>
</reference>
<dbReference type="Pfam" id="PF06580">
    <property type="entry name" value="His_kinase"/>
    <property type="match status" value="1"/>
</dbReference>
<feature type="coiled-coil region" evidence="6">
    <location>
        <begin position="355"/>
        <end position="394"/>
    </location>
</feature>
<evidence type="ECO:0000256" key="1">
    <source>
        <dbReference type="ARBA" id="ARBA00022679"/>
    </source>
</evidence>
<dbReference type="GO" id="GO:0016020">
    <property type="term" value="C:membrane"/>
    <property type="evidence" value="ECO:0007669"/>
    <property type="project" value="InterPro"/>
</dbReference>
<dbReference type="InterPro" id="IPR010559">
    <property type="entry name" value="Sig_transdc_His_kin_internal"/>
</dbReference>
<keyword evidence="2" id="KW-0547">Nucleotide-binding</keyword>
<feature type="domain" description="Histidine kinase" evidence="8">
    <location>
        <begin position="477"/>
        <end position="577"/>
    </location>
</feature>
<evidence type="ECO:0000256" key="7">
    <source>
        <dbReference type="SAM" id="Phobius"/>
    </source>
</evidence>
<evidence type="ECO:0000256" key="3">
    <source>
        <dbReference type="ARBA" id="ARBA00022777"/>
    </source>
</evidence>
<evidence type="ECO:0000256" key="6">
    <source>
        <dbReference type="SAM" id="Coils"/>
    </source>
</evidence>
<comment type="caution">
    <text evidence="9">The sequence shown here is derived from an EMBL/GenBank/DDBJ whole genome shotgun (WGS) entry which is preliminary data.</text>
</comment>
<dbReference type="OrthoDB" id="9776552at2"/>
<feature type="transmembrane region" description="Helical" evidence="7">
    <location>
        <begin position="12"/>
        <end position="33"/>
    </location>
</feature>
<dbReference type="InterPro" id="IPR003594">
    <property type="entry name" value="HATPase_dom"/>
</dbReference>
<name>A0A023DDT6_9BACL</name>
<accession>A0A023DDT6</accession>
<keyword evidence="10" id="KW-1185">Reference proteome</keyword>
<dbReference type="SUPFAM" id="SSF55874">
    <property type="entry name" value="ATPase domain of HSP90 chaperone/DNA topoisomerase II/histidine kinase"/>
    <property type="match status" value="1"/>
</dbReference>
<dbReference type="PANTHER" id="PTHR34220">
    <property type="entry name" value="SENSOR HISTIDINE KINASE YPDA"/>
    <property type="match status" value="1"/>
</dbReference>
<dbReference type="PROSITE" id="PS50109">
    <property type="entry name" value="HIS_KIN"/>
    <property type="match status" value="1"/>
</dbReference>
<keyword evidence="7" id="KW-1133">Transmembrane helix</keyword>
<sequence length="582" mass="67315">MRLFRFQNVRDKYFIAMISLSLPPLFLLGFFSYNIAKDTLVQNQLRVTENHLETANEVADLLLRNIINMERVISWNKDIQRELKRSASHKDSKQKIINMGTVRRIQNLLSNYLIDTQDIDSVCLFDPHYRSVCYGNSKSMGHYGSNDNFAEIAQTDWYKRSVEAKGKPVFFDYNVLTDTRTSNTFSSVKLLRDPEQLFHPQITGLLVVNIKKSIFLKVFNEKENRGFIVLNPSRKGVSVVYDSTSSFHIESNLGNSILSAFQKLRDRGYFLSSYTNQTTGWMFIHVIKEKELLQQPNQIGMVTAFIASFMALISLFLSFVFSGSITRPLRQLKKITVELAKGIWDVHDATEENEIVVIEETFKRMTKENQKLNEQLIRLQLKEREAELRALQAQIKPHFLYNTLDSIYWMAVLQNNHDIAKMAISLSESFKLSLNNGKEFIPVAKELEHIQHYMTIQNMRHNNRFQYIQKVDRALMDKEILKLLLQPLVENAIYHGLEPKVGKGTVRLTGKIESGFIIFTIEDDGVGMEDLEAIEKGYGLRNVRERLALYYGADSRFTISSEVNRGTRVEIRFPMETKEGNP</sequence>
<evidence type="ECO:0000256" key="5">
    <source>
        <dbReference type="ARBA" id="ARBA00023012"/>
    </source>
</evidence>
<gene>
    <name evidence="9" type="ORF">GCA01S_013_00980</name>
</gene>
<keyword evidence="7" id="KW-0812">Transmembrane</keyword>
<evidence type="ECO:0000256" key="4">
    <source>
        <dbReference type="ARBA" id="ARBA00022840"/>
    </source>
</evidence>
<dbReference type="Pfam" id="PF02518">
    <property type="entry name" value="HATPase_c"/>
    <property type="match status" value="1"/>
</dbReference>
<evidence type="ECO:0000313" key="9">
    <source>
        <dbReference type="EMBL" id="GAJ39216.1"/>
    </source>
</evidence>
<dbReference type="InterPro" id="IPR005467">
    <property type="entry name" value="His_kinase_dom"/>
</dbReference>
<organism evidence="9 10">
    <name type="scientific">Parageobacillus caldoxylosilyticus NBRC 107762</name>
    <dbReference type="NCBI Taxonomy" id="1220594"/>
    <lineage>
        <taxon>Bacteria</taxon>
        <taxon>Bacillati</taxon>
        <taxon>Bacillota</taxon>
        <taxon>Bacilli</taxon>
        <taxon>Bacillales</taxon>
        <taxon>Anoxybacillaceae</taxon>
        <taxon>Saccharococcus</taxon>
    </lineage>
</organism>
<dbReference type="Gene3D" id="6.10.340.10">
    <property type="match status" value="1"/>
</dbReference>
<keyword evidence="1" id="KW-0808">Transferase</keyword>
<keyword evidence="5" id="KW-0902">Two-component regulatory system</keyword>
<dbReference type="Gene3D" id="3.30.565.10">
    <property type="entry name" value="Histidine kinase-like ATPase, C-terminal domain"/>
    <property type="match status" value="1"/>
</dbReference>
<keyword evidence="6" id="KW-0175">Coiled coil</keyword>
<dbReference type="GO" id="GO:0000155">
    <property type="term" value="F:phosphorelay sensor kinase activity"/>
    <property type="evidence" value="ECO:0007669"/>
    <property type="project" value="InterPro"/>
</dbReference>
<evidence type="ECO:0000259" key="8">
    <source>
        <dbReference type="PROSITE" id="PS50109"/>
    </source>
</evidence>
<dbReference type="InterPro" id="IPR036890">
    <property type="entry name" value="HATPase_C_sf"/>
</dbReference>
<dbReference type="Proteomes" id="UP000023561">
    <property type="component" value="Unassembled WGS sequence"/>
</dbReference>
<protein>
    <submittedName>
        <fullName evidence="9">Putative two-component histidine kinase</fullName>
    </submittedName>
</protein>
<keyword evidence="4" id="KW-0067">ATP-binding</keyword>